<dbReference type="Proteomes" id="UP000031668">
    <property type="component" value="Unassembled WGS sequence"/>
</dbReference>
<evidence type="ECO:0000313" key="3">
    <source>
        <dbReference type="Proteomes" id="UP000031668"/>
    </source>
</evidence>
<sequence>MKLESIVLFILSIPALLNSMIIDEYQKINISHSYEEVRSEKRSENILGYSFDTYHTILDIGNEDRKFSVCKDKQQNIIYFIANDQRIKGNPFGLFMIQINAHKIYQIHIFVGQDRRPVNLSRIWCSFMRLYGYDEETDIFLMKMQEVHEFKAYNLYDKLNSIYQDEFEKNNLALLTKSQHVNP</sequence>
<evidence type="ECO:0000313" key="2">
    <source>
        <dbReference type="EMBL" id="KII67831.1"/>
    </source>
</evidence>
<reference evidence="2 3" key="1">
    <citation type="journal article" date="2014" name="Genome Biol. Evol.">
        <title>The genome of the myxosporean Thelohanellus kitauei shows adaptations to nutrient acquisition within its fish host.</title>
        <authorList>
            <person name="Yang Y."/>
            <person name="Xiong J."/>
            <person name="Zhou Z."/>
            <person name="Huo F."/>
            <person name="Miao W."/>
            <person name="Ran C."/>
            <person name="Liu Y."/>
            <person name="Zhang J."/>
            <person name="Feng J."/>
            <person name="Wang M."/>
            <person name="Wang M."/>
            <person name="Wang L."/>
            <person name="Yao B."/>
        </authorList>
    </citation>
    <scope>NUCLEOTIDE SEQUENCE [LARGE SCALE GENOMIC DNA]</scope>
    <source>
        <strain evidence="2">Wuqing</strain>
    </source>
</reference>
<feature type="signal peptide" evidence="1">
    <location>
        <begin position="1"/>
        <end position="19"/>
    </location>
</feature>
<keyword evidence="3" id="KW-1185">Reference proteome</keyword>
<protein>
    <submittedName>
        <fullName evidence="2">Uncharacterized protein</fullName>
    </submittedName>
</protein>
<comment type="caution">
    <text evidence="2">The sequence shown here is derived from an EMBL/GenBank/DDBJ whole genome shotgun (WGS) entry which is preliminary data.</text>
</comment>
<accession>A0A0C2MKT3</accession>
<evidence type="ECO:0000256" key="1">
    <source>
        <dbReference type="SAM" id="SignalP"/>
    </source>
</evidence>
<feature type="chain" id="PRO_5002152405" evidence="1">
    <location>
        <begin position="20"/>
        <end position="183"/>
    </location>
</feature>
<name>A0A0C2MKT3_THEKT</name>
<gene>
    <name evidence="2" type="ORF">RF11_05390</name>
</gene>
<keyword evidence="1" id="KW-0732">Signal</keyword>
<organism evidence="2 3">
    <name type="scientific">Thelohanellus kitauei</name>
    <name type="common">Myxosporean</name>
    <dbReference type="NCBI Taxonomy" id="669202"/>
    <lineage>
        <taxon>Eukaryota</taxon>
        <taxon>Metazoa</taxon>
        <taxon>Cnidaria</taxon>
        <taxon>Myxozoa</taxon>
        <taxon>Myxosporea</taxon>
        <taxon>Bivalvulida</taxon>
        <taxon>Platysporina</taxon>
        <taxon>Myxobolidae</taxon>
        <taxon>Thelohanellus</taxon>
    </lineage>
</organism>
<dbReference type="AlphaFoldDB" id="A0A0C2MKT3"/>
<proteinExistence type="predicted"/>
<dbReference type="EMBL" id="JWZT01003067">
    <property type="protein sequence ID" value="KII67831.1"/>
    <property type="molecule type" value="Genomic_DNA"/>
</dbReference>